<sequence>MAIAGHNGRIMTQKAGTTHYIRNKCRLISTLLYSNKSRSQHELASTKDQVYQLYYYIIRQSLPPLIHPRYWGSAITNTCVTLLTSLGGSCTAFFRFRLYFAISMFSSPTSGVLLLHFRPRFSLPLAVWVDSFTAHFAYTFLRSL</sequence>
<dbReference type="Proteomes" id="UP000008177">
    <property type="component" value="Unplaced contigs"/>
</dbReference>
<accession>G2YHJ0</accession>
<dbReference type="EMBL" id="FQ790336">
    <property type="protein sequence ID" value="CCD51177.1"/>
    <property type="molecule type" value="Genomic_DNA"/>
</dbReference>
<protein>
    <submittedName>
        <fullName evidence="1">Uncharacterized protein</fullName>
    </submittedName>
</protein>
<dbReference type="HOGENOM" id="CLU_1796169_0_0_1"/>
<organism evidence="1 2">
    <name type="scientific">Botryotinia fuckeliana (strain T4)</name>
    <name type="common">Noble rot fungus</name>
    <name type="synonym">Botrytis cinerea</name>
    <dbReference type="NCBI Taxonomy" id="999810"/>
    <lineage>
        <taxon>Eukaryota</taxon>
        <taxon>Fungi</taxon>
        <taxon>Dikarya</taxon>
        <taxon>Ascomycota</taxon>
        <taxon>Pezizomycotina</taxon>
        <taxon>Leotiomycetes</taxon>
        <taxon>Helotiales</taxon>
        <taxon>Sclerotiniaceae</taxon>
        <taxon>Botrytis</taxon>
    </lineage>
</organism>
<evidence type="ECO:0000313" key="1">
    <source>
        <dbReference type="EMBL" id="CCD51177.1"/>
    </source>
</evidence>
<dbReference type="InParanoid" id="G2YHJ0"/>
<reference evidence="2" key="1">
    <citation type="journal article" date="2011" name="PLoS Genet.">
        <title>Genomic analysis of the necrotrophic fungal pathogens Sclerotinia sclerotiorum and Botrytis cinerea.</title>
        <authorList>
            <person name="Amselem J."/>
            <person name="Cuomo C.A."/>
            <person name="van Kan J.A."/>
            <person name="Viaud M."/>
            <person name="Benito E.P."/>
            <person name="Couloux A."/>
            <person name="Coutinho P.M."/>
            <person name="de Vries R.P."/>
            <person name="Dyer P.S."/>
            <person name="Fillinger S."/>
            <person name="Fournier E."/>
            <person name="Gout L."/>
            <person name="Hahn M."/>
            <person name="Kohn L."/>
            <person name="Lapalu N."/>
            <person name="Plummer K.M."/>
            <person name="Pradier J.M."/>
            <person name="Quevillon E."/>
            <person name="Sharon A."/>
            <person name="Simon A."/>
            <person name="ten Have A."/>
            <person name="Tudzynski B."/>
            <person name="Tudzynski P."/>
            <person name="Wincker P."/>
            <person name="Andrew M."/>
            <person name="Anthouard V."/>
            <person name="Beever R.E."/>
            <person name="Beffa R."/>
            <person name="Benoit I."/>
            <person name="Bouzid O."/>
            <person name="Brault B."/>
            <person name="Chen Z."/>
            <person name="Choquer M."/>
            <person name="Collemare J."/>
            <person name="Cotton P."/>
            <person name="Danchin E.G."/>
            <person name="Da Silva C."/>
            <person name="Gautier A."/>
            <person name="Giraud C."/>
            <person name="Giraud T."/>
            <person name="Gonzalez C."/>
            <person name="Grossetete S."/>
            <person name="Guldener U."/>
            <person name="Henrissat B."/>
            <person name="Howlett B.J."/>
            <person name="Kodira C."/>
            <person name="Kretschmer M."/>
            <person name="Lappartient A."/>
            <person name="Leroch M."/>
            <person name="Levis C."/>
            <person name="Mauceli E."/>
            <person name="Neuveglise C."/>
            <person name="Oeser B."/>
            <person name="Pearson M."/>
            <person name="Poulain J."/>
            <person name="Poussereau N."/>
            <person name="Quesneville H."/>
            <person name="Rascle C."/>
            <person name="Schumacher J."/>
            <person name="Segurens B."/>
            <person name="Sexton A."/>
            <person name="Silva E."/>
            <person name="Sirven C."/>
            <person name="Soanes D.M."/>
            <person name="Talbot N.J."/>
            <person name="Templeton M."/>
            <person name="Yandava C."/>
            <person name="Yarden O."/>
            <person name="Zeng Q."/>
            <person name="Rollins J.A."/>
            <person name="Lebrun M.H."/>
            <person name="Dickman M."/>
        </authorList>
    </citation>
    <scope>NUCLEOTIDE SEQUENCE [LARGE SCALE GENOMIC DNA]</scope>
    <source>
        <strain evidence="2">T4</strain>
    </source>
</reference>
<gene>
    <name evidence="1" type="ORF">BofuT4_P085390.1</name>
</gene>
<dbReference type="AlphaFoldDB" id="G2YHJ0"/>
<proteinExistence type="predicted"/>
<name>G2YHJ0_BOTF4</name>
<evidence type="ECO:0000313" key="2">
    <source>
        <dbReference type="Proteomes" id="UP000008177"/>
    </source>
</evidence>